<dbReference type="PANTHER" id="PTHR12640">
    <property type="entry name" value="RIBOPHORIN II"/>
    <property type="match status" value="1"/>
</dbReference>
<proteinExistence type="predicted"/>
<dbReference type="InterPro" id="IPR056790">
    <property type="entry name" value="Ribophorin_II_C"/>
</dbReference>
<keyword evidence="3" id="KW-0732">Signal</keyword>
<evidence type="ECO:0000313" key="9">
    <source>
        <dbReference type="EMBL" id="ODV77365.1"/>
    </source>
</evidence>
<gene>
    <name evidence="9" type="ORF">CANTADRAFT_7840</name>
</gene>
<evidence type="ECO:0000256" key="1">
    <source>
        <dbReference type="ARBA" id="ARBA00004477"/>
    </source>
</evidence>
<accession>A0A1E4SCY6</accession>
<dbReference type="AlphaFoldDB" id="A0A1E4SCY6"/>
<dbReference type="Pfam" id="PF25147">
    <property type="entry name" value="Ribophorin_II_C"/>
    <property type="match status" value="1"/>
</dbReference>
<dbReference type="RefSeq" id="XP_020062487.1">
    <property type="nucleotide sequence ID" value="XM_020211194.1"/>
</dbReference>
<feature type="transmembrane region" description="Helical" evidence="7">
    <location>
        <begin position="291"/>
        <end position="311"/>
    </location>
</feature>
<reference evidence="10" key="1">
    <citation type="submission" date="2016-05" db="EMBL/GenBank/DDBJ databases">
        <title>Comparative genomics of biotechnologically important yeasts.</title>
        <authorList>
            <consortium name="DOE Joint Genome Institute"/>
            <person name="Riley R."/>
            <person name="Haridas S."/>
            <person name="Wolfe K.H."/>
            <person name="Lopes M.R."/>
            <person name="Hittinger C.T."/>
            <person name="Goker M."/>
            <person name="Salamov A."/>
            <person name="Wisecaver J."/>
            <person name="Long T.M."/>
            <person name="Aerts A.L."/>
            <person name="Barry K."/>
            <person name="Choi C."/>
            <person name="Clum A."/>
            <person name="Coughlan A.Y."/>
            <person name="Deshpande S."/>
            <person name="Douglass A.P."/>
            <person name="Hanson S.J."/>
            <person name="Klenk H.-P."/>
            <person name="Labutti K."/>
            <person name="Lapidus A."/>
            <person name="Lindquist E."/>
            <person name="Lipzen A."/>
            <person name="Meier-Kolthoff J.P."/>
            <person name="Ohm R.A."/>
            <person name="Otillar R.P."/>
            <person name="Pangilinan J."/>
            <person name="Peng Y."/>
            <person name="Rokas A."/>
            <person name="Rosa C.A."/>
            <person name="Scheuner C."/>
            <person name="Sibirny A.A."/>
            <person name="Slot J.C."/>
            <person name="Stielow J.B."/>
            <person name="Sun H."/>
            <person name="Kurtzman C.P."/>
            <person name="Blackwell M."/>
            <person name="Grigoriev I.V."/>
            <person name="Jeffries T.W."/>
        </authorList>
    </citation>
    <scope>NUCLEOTIDE SEQUENCE [LARGE SCALE GENOMIC DNA]</scope>
    <source>
        <strain evidence="10">NRRL Y-17324</strain>
    </source>
</reference>
<dbReference type="OrthoDB" id="432292at2759"/>
<evidence type="ECO:0000313" key="10">
    <source>
        <dbReference type="Proteomes" id="UP000094285"/>
    </source>
</evidence>
<evidence type="ECO:0000256" key="2">
    <source>
        <dbReference type="ARBA" id="ARBA00022692"/>
    </source>
</evidence>
<dbReference type="GO" id="GO:0006487">
    <property type="term" value="P:protein N-linked glycosylation"/>
    <property type="evidence" value="ECO:0007669"/>
    <property type="project" value="TreeGrafter"/>
</dbReference>
<keyword evidence="5 7" id="KW-1133">Transmembrane helix</keyword>
<evidence type="ECO:0000256" key="6">
    <source>
        <dbReference type="ARBA" id="ARBA00023136"/>
    </source>
</evidence>
<protein>
    <recommendedName>
        <fullName evidence="8">Ribophorin II C-terminal domain-containing protein</fullName>
    </recommendedName>
</protein>
<dbReference type="InterPro" id="IPR008814">
    <property type="entry name" value="Swp1"/>
</dbReference>
<evidence type="ECO:0000256" key="7">
    <source>
        <dbReference type="SAM" id="Phobius"/>
    </source>
</evidence>
<dbReference type="GeneID" id="30985330"/>
<evidence type="ECO:0000259" key="8">
    <source>
        <dbReference type="Pfam" id="PF25147"/>
    </source>
</evidence>
<keyword evidence="6 7" id="KW-0472">Membrane</keyword>
<sequence>MSTLTAESRKSLEDFYLQPITRGNLKYEYNTERETENPPTINQTISRRIAQAVYSLDKLVKEASTKREGFNHLLEMKFSIIATAAQLLAVSLAYTISEGTIKVGEKSVSFGEFNTQEVKQLPIESPKDKIDINLKINDDLAKRPHQVVLSLASIKDSALAAHFVPTFTVSNQIKASIPVNKLPEVLKIQDKLLLSLIIGDQVSGNLDRHLVEIIPGAEYKETSKYVEKPRVGRKQEIHHIFREDPKTINAIIPVAFIGAAVVLTLGLFASWVGFIGADLTTTFKTITTTQLTYNVSFLVTIIGFEVNFIKYYLGQNIFTTLFNSFILGLPSIYFGSKVLRSLRENRKVGRF</sequence>
<dbReference type="PANTHER" id="PTHR12640:SF0">
    <property type="entry name" value="DOLICHYL-DIPHOSPHOOLIGOSACCHARIDE--PROTEIN GLYCOSYLTRANSFERASE SUBUNIT 2"/>
    <property type="match status" value="1"/>
</dbReference>
<keyword evidence="2 7" id="KW-0812">Transmembrane</keyword>
<keyword evidence="10" id="KW-1185">Reference proteome</keyword>
<evidence type="ECO:0000256" key="5">
    <source>
        <dbReference type="ARBA" id="ARBA00022989"/>
    </source>
</evidence>
<dbReference type="EMBL" id="KV453915">
    <property type="protein sequence ID" value="ODV77365.1"/>
    <property type="molecule type" value="Genomic_DNA"/>
</dbReference>
<dbReference type="GO" id="GO:0008250">
    <property type="term" value="C:oligosaccharyltransferase complex"/>
    <property type="evidence" value="ECO:0007669"/>
    <property type="project" value="InterPro"/>
</dbReference>
<name>A0A1E4SCY6_9ASCO</name>
<dbReference type="Proteomes" id="UP000094285">
    <property type="component" value="Unassembled WGS sequence"/>
</dbReference>
<dbReference type="STRING" id="984487.A0A1E4SCY6"/>
<feature type="domain" description="Ribophorin II C-terminal" evidence="8">
    <location>
        <begin position="241"/>
        <end position="346"/>
    </location>
</feature>
<feature type="transmembrane region" description="Helical" evidence="7">
    <location>
        <begin position="250"/>
        <end position="279"/>
    </location>
</feature>
<keyword evidence="4" id="KW-0256">Endoplasmic reticulum</keyword>
<dbReference type="UniPathway" id="UPA00378"/>
<evidence type="ECO:0000256" key="3">
    <source>
        <dbReference type="ARBA" id="ARBA00022729"/>
    </source>
</evidence>
<comment type="subcellular location">
    <subcellularLocation>
        <location evidence="1">Endoplasmic reticulum membrane</location>
        <topology evidence="1">Multi-pass membrane protein</topology>
    </subcellularLocation>
</comment>
<evidence type="ECO:0000256" key="4">
    <source>
        <dbReference type="ARBA" id="ARBA00022824"/>
    </source>
</evidence>
<feature type="transmembrane region" description="Helical" evidence="7">
    <location>
        <begin position="317"/>
        <end position="336"/>
    </location>
</feature>
<organism evidence="9 10">
    <name type="scientific">Suhomyces tanzawaensis NRRL Y-17324</name>
    <dbReference type="NCBI Taxonomy" id="984487"/>
    <lineage>
        <taxon>Eukaryota</taxon>
        <taxon>Fungi</taxon>
        <taxon>Dikarya</taxon>
        <taxon>Ascomycota</taxon>
        <taxon>Saccharomycotina</taxon>
        <taxon>Pichiomycetes</taxon>
        <taxon>Debaryomycetaceae</taxon>
        <taxon>Suhomyces</taxon>
    </lineage>
</organism>